<evidence type="ECO:0000313" key="1">
    <source>
        <dbReference type="EMBL" id="SDC26396.1"/>
    </source>
</evidence>
<reference evidence="1 2" key="1">
    <citation type="submission" date="2016-10" db="EMBL/GenBank/DDBJ databases">
        <authorList>
            <person name="de Groot N.N."/>
        </authorList>
    </citation>
    <scope>NUCLEOTIDE SEQUENCE [LARGE SCALE GENOMIC DNA]</scope>
    <source>
        <strain evidence="1 2">CGMCC 4.5506</strain>
    </source>
</reference>
<name>A0A1G6K7U7_9PSEU</name>
<protein>
    <submittedName>
        <fullName evidence="1">Uncharacterized protein</fullName>
    </submittedName>
</protein>
<dbReference type="Proteomes" id="UP000199494">
    <property type="component" value="Unassembled WGS sequence"/>
</dbReference>
<dbReference type="EMBL" id="FMZE01000001">
    <property type="protein sequence ID" value="SDC26396.1"/>
    <property type="molecule type" value="Genomic_DNA"/>
</dbReference>
<organism evidence="1 2">
    <name type="scientific">Prauserella marina</name>
    <dbReference type="NCBI Taxonomy" id="530584"/>
    <lineage>
        <taxon>Bacteria</taxon>
        <taxon>Bacillati</taxon>
        <taxon>Actinomycetota</taxon>
        <taxon>Actinomycetes</taxon>
        <taxon>Pseudonocardiales</taxon>
        <taxon>Pseudonocardiaceae</taxon>
        <taxon>Prauserella</taxon>
    </lineage>
</organism>
<dbReference type="AlphaFoldDB" id="A0A1G6K7U7"/>
<proteinExistence type="predicted"/>
<evidence type="ECO:0000313" key="2">
    <source>
        <dbReference type="Proteomes" id="UP000199494"/>
    </source>
</evidence>
<gene>
    <name evidence="1" type="ORF">SAMN05421630_1011042</name>
</gene>
<sequence length="29" mass="3109">MTVLFGYVLALGPGNREPEPGAGVKYRES</sequence>
<accession>A0A1G6K7U7</accession>
<keyword evidence="2" id="KW-1185">Reference proteome</keyword>